<organism evidence="1 2">
    <name type="scientific">Batillaria attramentaria</name>
    <dbReference type="NCBI Taxonomy" id="370345"/>
    <lineage>
        <taxon>Eukaryota</taxon>
        <taxon>Metazoa</taxon>
        <taxon>Spiralia</taxon>
        <taxon>Lophotrochozoa</taxon>
        <taxon>Mollusca</taxon>
        <taxon>Gastropoda</taxon>
        <taxon>Caenogastropoda</taxon>
        <taxon>Sorbeoconcha</taxon>
        <taxon>Cerithioidea</taxon>
        <taxon>Batillariidae</taxon>
        <taxon>Batillaria</taxon>
    </lineage>
</organism>
<evidence type="ECO:0000313" key="1">
    <source>
        <dbReference type="EMBL" id="KAK7471732.1"/>
    </source>
</evidence>
<evidence type="ECO:0000313" key="2">
    <source>
        <dbReference type="Proteomes" id="UP001519460"/>
    </source>
</evidence>
<proteinExistence type="predicted"/>
<dbReference type="Proteomes" id="UP001519460">
    <property type="component" value="Unassembled WGS sequence"/>
</dbReference>
<feature type="non-terminal residue" evidence="1">
    <location>
        <position position="61"/>
    </location>
</feature>
<protein>
    <submittedName>
        <fullName evidence="1">Uncharacterized protein</fullName>
    </submittedName>
</protein>
<reference evidence="1 2" key="1">
    <citation type="journal article" date="2023" name="Sci. Data">
        <title>Genome assembly of the Korean intertidal mud-creeper Batillaria attramentaria.</title>
        <authorList>
            <person name="Patra A.K."/>
            <person name="Ho P.T."/>
            <person name="Jun S."/>
            <person name="Lee S.J."/>
            <person name="Kim Y."/>
            <person name="Won Y.J."/>
        </authorList>
    </citation>
    <scope>NUCLEOTIDE SEQUENCE [LARGE SCALE GENOMIC DNA]</scope>
    <source>
        <strain evidence="1">Wonlab-2016</strain>
    </source>
</reference>
<comment type="caution">
    <text evidence="1">The sequence shown here is derived from an EMBL/GenBank/DDBJ whole genome shotgun (WGS) entry which is preliminary data.</text>
</comment>
<keyword evidence="2" id="KW-1185">Reference proteome</keyword>
<dbReference type="AlphaFoldDB" id="A0ABD0JEU0"/>
<name>A0ABD0JEU0_9CAEN</name>
<accession>A0ABD0JEU0</accession>
<gene>
    <name evidence="1" type="ORF">BaRGS_00035614</name>
</gene>
<dbReference type="EMBL" id="JACVVK020000480">
    <property type="protein sequence ID" value="KAK7471732.1"/>
    <property type="molecule type" value="Genomic_DNA"/>
</dbReference>
<sequence length="61" mass="6573">MGATEDLLGNDAESPGATCIHQVLFTRLFLGGQECGRNGDKNHAKFMHTQAEEPAIFGIAR</sequence>